<dbReference type="InterPro" id="IPR011048">
    <property type="entry name" value="Haem_d1_sf"/>
</dbReference>
<dbReference type="SUPFAM" id="SSF51004">
    <property type="entry name" value="C-terminal (heme d1) domain of cytochrome cd1-nitrite reductase"/>
    <property type="match status" value="1"/>
</dbReference>
<name>A0AAX1L730_9CORY</name>
<dbReference type="PANTHER" id="PTHR46928:SF1">
    <property type="entry name" value="MESENCHYME-SPECIFIC CELL SURFACE GLYCOPROTEIN"/>
    <property type="match status" value="1"/>
</dbReference>
<dbReference type="EMBL" id="CP069534">
    <property type="protein sequence ID" value="QRP69807.1"/>
    <property type="molecule type" value="Genomic_DNA"/>
</dbReference>
<organism evidence="3 4">
    <name type="scientific">Corynebacterium glucuronolyticum</name>
    <dbReference type="NCBI Taxonomy" id="39791"/>
    <lineage>
        <taxon>Bacteria</taxon>
        <taxon>Bacillati</taxon>
        <taxon>Actinomycetota</taxon>
        <taxon>Actinomycetes</taxon>
        <taxon>Mycobacteriales</taxon>
        <taxon>Corynebacteriaceae</taxon>
        <taxon>Corynebacterium</taxon>
    </lineage>
</organism>
<accession>A0AAX1L730</accession>
<sequence length="599" mass="62689">MIVDKPVTAGTGELTVEAIGTHETGEFEKSAAEIVAYDRGSNRLLIVNALSGAVTIVDISDPTSPKEVGAVHAGADTTVNSVSVRADGLAIATVEPATKTDPGEVILFDAAGDGTILQRLPVGALPDMVTFDETGAYAAVANEGEPAEDYSVDPEGSVSVISIPGSLVDGALSTPATVSTATFGETVPEGVRIFGPESNGTTPSVAANLEPEYIAVKDAKAYVTLQENNAIATVDIATATVENIMPLGTVDLRNVGMDVSDKDDKINIAHWPVKSFLLPDSIGAYTTGGSTYLVTANEGDGRDWDGYSEEARVKDLGKDGLPPLADDFDFGGAVDSKTGESITTAKQLQEKHNLGRLKITTSAGLNEDGTAFSELYTFGGRGFSIFDTAGNRVFNSDSEFEEILARTVPEYFNSDHVENEFDSRSDAKGPEAEGLVLGMIGDKTYAFIGLERIGGIMVYDITTPAAAHFVSYINNRDFSVDPEEGENPAWQDAGDLGPEGLTFIPAKDSPNGENLLVVGNEVSGTTTIFTVKAKEEAPDNIHNNGNTTTGADSTENGGLSTLGTIAVSLITSFVAVLTAAIAAVPQLQSVRDRIASLFR</sequence>
<dbReference type="InterPro" id="IPR055188">
    <property type="entry name" value="Choice_anch_I"/>
</dbReference>
<dbReference type="RefSeq" id="WP_005395554.1">
    <property type="nucleotide sequence ID" value="NZ_CP069534.1"/>
</dbReference>
<protein>
    <submittedName>
        <fullName evidence="3">Choice-of-anchor I family protein</fullName>
    </submittedName>
</protein>
<keyword evidence="1" id="KW-1133">Transmembrane helix</keyword>
<evidence type="ECO:0000313" key="3">
    <source>
        <dbReference type="EMBL" id="QRP69807.1"/>
    </source>
</evidence>
<proteinExistence type="predicted"/>
<gene>
    <name evidence="3" type="ORF">I6J21_08295</name>
</gene>
<dbReference type="InterPro" id="IPR052956">
    <property type="entry name" value="Mesenchyme-surface_protein"/>
</dbReference>
<dbReference type="PANTHER" id="PTHR46928">
    <property type="entry name" value="MESENCHYME-SPECIFIC CELL SURFACE GLYCOPROTEIN"/>
    <property type="match status" value="1"/>
</dbReference>
<reference evidence="3" key="1">
    <citation type="submission" date="2021-02" db="EMBL/GenBank/DDBJ databases">
        <title>FDA dAtabase for Regulatory Grade micrObial Sequences (FDA-ARGOS): Supporting development and validation of Infectious Disease Dx tests.</title>
        <authorList>
            <person name="Sproer C."/>
            <person name="Gronow S."/>
            <person name="Severitt S."/>
            <person name="Schroder I."/>
            <person name="Tallon L."/>
            <person name="Sadzewicz L."/>
            <person name="Zhao X."/>
            <person name="Boylan J."/>
            <person name="Ott S."/>
            <person name="Bowen H."/>
            <person name="Vavikolanu K."/>
            <person name="Mehta A."/>
            <person name="Aluvathingal J."/>
            <person name="Nadendla S."/>
            <person name="Lowell S."/>
            <person name="Myers T."/>
            <person name="Yan Y."/>
            <person name="Sichtig H."/>
        </authorList>
    </citation>
    <scope>NUCLEOTIDE SEQUENCE</scope>
    <source>
        <strain evidence="3">FDAARGOS_1191</strain>
    </source>
</reference>
<dbReference type="Pfam" id="PF22494">
    <property type="entry name" value="choice_anch_I"/>
    <property type="match status" value="1"/>
</dbReference>
<dbReference type="NCBIfam" id="NF038117">
    <property type="entry name" value="choice_anch_I"/>
    <property type="match status" value="1"/>
</dbReference>
<evidence type="ECO:0000256" key="1">
    <source>
        <dbReference type="SAM" id="Phobius"/>
    </source>
</evidence>
<evidence type="ECO:0000259" key="2">
    <source>
        <dbReference type="Pfam" id="PF22494"/>
    </source>
</evidence>
<keyword evidence="1" id="KW-0812">Transmembrane</keyword>
<keyword evidence="1" id="KW-0472">Membrane</keyword>
<dbReference type="InterPro" id="IPR015943">
    <property type="entry name" value="WD40/YVTN_repeat-like_dom_sf"/>
</dbReference>
<dbReference type="Gene3D" id="2.130.10.10">
    <property type="entry name" value="YVTN repeat-like/Quinoprotein amine dehydrogenase"/>
    <property type="match status" value="1"/>
</dbReference>
<dbReference type="AlphaFoldDB" id="A0AAX1L730"/>
<dbReference type="Proteomes" id="UP000617681">
    <property type="component" value="Chromosome"/>
</dbReference>
<evidence type="ECO:0000313" key="4">
    <source>
        <dbReference type="Proteomes" id="UP000617681"/>
    </source>
</evidence>
<feature type="domain" description="Choice-of-anchor I" evidence="2">
    <location>
        <begin position="30"/>
        <end position="530"/>
    </location>
</feature>
<feature type="transmembrane region" description="Helical" evidence="1">
    <location>
        <begin position="562"/>
        <end position="584"/>
    </location>
</feature>